<gene>
    <name evidence="1" type="ORF">H0G86_006779</name>
</gene>
<reference evidence="1 2" key="1">
    <citation type="journal article" date="2021" name="BMC Genomics">
        <title>Telomere-to-telomere genome assembly of asparaginase-producing Trichoderma simmonsii.</title>
        <authorList>
            <person name="Chung D."/>
            <person name="Kwon Y.M."/>
            <person name="Yang Y."/>
        </authorList>
    </citation>
    <scope>NUCLEOTIDE SEQUENCE [LARGE SCALE GENOMIC DNA]</scope>
    <source>
        <strain evidence="1 2">GH-Sj1</strain>
    </source>
</reference>
<evidence type="ECO:0000313" key="2">
    <source>
        <dbReference type="Proteomes" id="UP000826661"/>
    </source>
</evidence>
<name>A0A8G0PHP6_9HYPO</name>
<protein>
    <submittedName>
        <fullName evidence="1">Uncharacterized protein</fullName>
    </submittedName>
</protein>
<organism evidence="1 2">
    <name type="scientific">Trichoderma simmonsii</name>
    <dbReference type="NCBI Taxonomy" id="1491479"/>
    <lineage>
        <taxon>Eukaryota</taxon>
        <taxon>Fungi</taxon>
        <taxon>Dikarya</taxon>
        <taxon>Ascomycota</taxon>
        <taxon>Pezizomycotina</taxon>
        <taxon>Sordariomycetes</taxon>
        <taxon>Hypocreomycetidae</taxon>
        <taxon>Hypocreales</taxon>
        <taxon>Hypocreaceae</taxon>
        <taxon>Trichoderma</taxon>
    </lineage>
</organism>
<proteinExistence type="predicted"/>
<dbReference type="AlphaFoldDB" id="A0A8G0PHP6"/>
<dbReference type="Proteomes" id="UP000826661">
    <property type="component" value="Chromosome III"/>
</dbReference>
<keyword evidence="2" id="KW-1185">Reference proteome</keyword>
<accession>A0A8G0PHP6</accession>
<dbReference type="EMBL" id="CP075866">
    <property type="protein sequence ID" value="QYS99659.1"/>
    <property type="molecule type" value="Genomic_DNA"/>
</dbReference>
<evidence type="ECO:0000313" key="1">
    <source>
        <dbReference type="EMBL" id="QYS99659.1"/>
    </source>
</evidence>
<sequence>MYGILASSPDIPAVIVAVDVEDNLVYLLSSSILSHLRGLFLNSSSLILFLEPQLHALHFRLFSPPHSHSRFSLLFFNAAACSTPVGLARPGKGSPTPLTISS</sequence>